<accession>A0A238D1C5</accession>
<dbReference type="Proteomes" id="UP000214566">
    <property type="component" value="Unassembled WGS sequence"/>
</dbReference>
<reference evidence="1 2" key="1">
    <citation type="submission" date="2016-06" db="EMBL/GenBank/DDBJ databases">
        <authorList>
            <person name="Kjaerup R.B."/>
            <person name="Dalgaard T.S."/>
            <person name="Juul-Madsen H.R."/>
        </authorList>
    </citation>
    <scope>NUCLEOTIDE SEQUENCE [LARGE SCALE GENOMIC DNA]</scope>
    <source>
        <strain evidence="1 2">DSM 16361</strain>
    </source>
</reference>
<sequence>MTHCSWAKVAPPASRAPNFYTLPCPGLASIGAFHSGAVFTLCYADPRGGSWEQTLKSETKSQNPDGD</sequence>
<keyword evidence="2" id="KW-1185">Reference proteome</keyword>
<dbReference type="EMBL" id="FLMQ01000045">
    <property type="protein sequence ID" value="SBP87029.1"/>
    <property type="molecule type" value="Genomic_DNA"/>
</dbReference>
<evidence type="ECO:0000313" key="2">
    <source>
        <dbReference type="Proteomes" id="UP000214566"/>
    </source>
</evidence>
<protein>
    <submittedName>
        <fullName evidence="1">Uncharacterized protein</fullName>
    </submittedName>
</protein>
<gene>
    <name evidence="1" type="ORF">THIARS_50277</name>
</gene>
<organism evidence="1 2">
    <name type="scientific">Thiomonas delicata</name>
    <name type="common">Thiomonas cuprina</name>
    <dbReference type="NCBI Taxonomy" id="364030"/>
    <lineage>
        <taxon>Bacteria</taxon>
        <taxon>Pseudomonadati</taxon>
        <taxon>Pseudomonadota</taxon>
        <taxon>Betaproteobacteria</taxon>
        <taxon>Burkholderiales</taxon>
        <taxon>Thiomonas</taxon>
    </lineage>
</organism>
<name>A0A238D1C5_THIDL</name>
<proteinExistence type="predicted"/>
<dbReference type="AlphaFoldDB" id="A0A238D1C5"/>
<evidence type="ECO:0000313" key="1">
    <source>
        <dbReference type="EMBL" id="SBP87029.1"/>
    </source>
</evidence>